<sequence length="394" mass="44759">MYQTNYYHQNLGTAGHRATSSYNYLPQYTPNNYYQPNHHHSNSMYSYMSAAPPAQPYQASYLQPAPVQPVQPQYIPPPSQYVAPPPPPPAAVPAPAPAPAQQEEVNGGINPVLEYDLNSMSTFLSWCSFGMLKQNKNPTKEFENLIVSVLFATRLPKSTIIIALEYMNQRFSSKQFGDLSESDIFTKLTIALILANKFNDDNTFTNRSWCGATGLKIELLNHEERVWLTECKWQLNVVNFESNIKTLEECWLAWLDKYGVSSTTTQPELINTAKSNNYYSSPISSSPSLSNHQSYPYSGDYLHSIPSSPVYSNNYSNSNNYSSPLSSSPLKYAHDSIWTNYSSNQQRYQPHPNQQNIWSYTPSNYNPYGCNEMIYNSNFVGYSNPYYSYNIPTC</sequence>
<dbReference type="PANTHER" id="PTHR15615:SF27">
    <property type="entry name" value="PHO85 CYCLIN CLG1"/>
    <property type="match status" value="1"/>
</dbReference>
<dbReference type="CDD" id="cd20557">
    <property type="entry name" value="CYCLIN_ScPCL1-like"/>
    <property type="match status" value="1"/>
</dbReference>
<reference evidence="3" key="1">
    <citation type="submission" date="2016-05" db="EMBL/GenBank/DDBJ databases">
        <title>Comparative genomics of biotechnologically important yeasts.</title>
        <authorList>
            <consortium name="DOE Joint Genome Institute"/>
            <person name="Riley R."/>
            <person name="Haridas S."/>
            <person name="Wolfe K.H."/>
            <person name="Lopes M.R."/>
            <person name="Hittinger C.T."/>
            <person name="Goker M."/>
            <person name="Salamov A."/>
            <person name="Wisecaver J."/>
            <person name="Long T.M."/>
            <person name="Aerts A.L."/>
            <person name="Barry K."/>
            <person name="Choi C."/>
            <person name="Clum A."/>
            <person name="Coughlan A.Y."/>
            <person name="Deshpande S."/>
            <person name="Douglass A.P."/>
            <person name="Hanson S.J."/>
            <person name="Klenk H.-P."/>
            <person name="Labutti K."/>
            <person name="Lapidus A."/>
            <person name="Lindquist E."/>
            <person name="Lipzen A."/>
            <person name="Meier-Kolthoff J.P."/>
            <person name="Ohm R.A."/>
            <person name="Otillar R.P."/>
            <person name="Pangilinan J."/>
            <person name="Peng Y."/>
            <person name="Rokas A."/>
            <person name="Rosa C.A."/>
            <person name="Scheuner C."/>
            <person name="Sibirny A.A."/>
            <person name="Slot J.C."/>
            <person name="Stielow J.B."/>
            <person name="Sun H."/>
            <person name="Kurtzman C.P."/>
            <person name="Blackwell M."/>
            <person name="Grigoriev I.V."/>
            <person name="Jeffries T.W."/>
        </authorList>
    </citation>
    <scope>NUCLEOTIDE SEQUENCE [LARGE SCALE GENOMIC DNA]</scope>
    <source>
        <strain evidence="3">NRRL Y-1933</strain>
    </source>
</reference>
<proteinExistence type="predicted"/>
<protein>
    <recommendedName>
        <fullName evidence="4">Cyclin N-terminal domain-containing protein</fullName>
    </recommendedName>
</protein>
<dbReference type="GeneID" id="30996547"/>
<dbReference type="EMBL" id="KV454547">
    <property type="protein sequence ID" value="ODV64686.1"/>
    <property type="molecule type" value="Genomic_DNA"/>
</dbReference>
<dbReference type="GO" id="GO:0019901">
    <property type="term" value="F:protein kinase binding"/>
    <property type="evidence" value="ECO:0007669"/>
    <property type="project" value="InterPro"/>
</dbReference>
<dbReference type="GO" id="GO:0000307">
    <property type="term" value="C:cyclin-dependent protein kinase holoenzyme complex"/>
    <property type="evidence" value="ECO:0007669"/>
    <property type="project" value="TreeGrafter"/>
</dbReference>
<keyword evidence="3" id="KW-1185">Reference proteome</keyword>
<evidence type="ECO:0008006" key="4">
    <source>
        <dbReference type="Google" id="ProtNLM"/>
    </source>
</evidence>
<accession>A0A1E4RBS0</accession>
<dbReference type="RefSeq" id="XP_020073753.1">
    <property type="nucleotide sequence ID" value="XM_020221998.1"/>
</dbReference>
<dbReference type="GO" id="GO:0005634">
    <property type="term" value="C:nucleus"/>
    <property type="evidence" value="ECO:0007669"/>
    <property type="project" value="TreeGrafter"/>
</dbReference>
<evidence type="ECO:0000313" key="2">
    <source>
        <dbReference type="EMBL" id="ODV64686.1"/>
    </source>
</evidence>
<dbReference type="GO" id="GO:0016538">
    <property type="term" value="F:cyclin-dependent protein serine/threonine kinase regulator activity"/>
    <property type="evidence" value="ECO:0007669"/>
    <property type="project" value="TreeGrafter"/>
</dbReference>
<dbReference type="STRING" id="984485.A0A1E4RBS0"/>
<dbReference type="PANTHER" id="PTHR15615">
    <property type="match status" value="1"/>
</dbReference>
<dbReference type="OrthoDB" id="244495at2759"/>
<gene>
    <name evidence="2" type="ORF">HYPBUDRAFT_154291</name>
</gene>
<dbReference type="InterPro" id="IPR013922">
    <property type="entry name" value="Cyclin_PHO80-like"/>
</dbReference>
<dbReference type="Gene3D" id="1.10.472.10">
    <property type="entry name" value="Cyclin-like"/>
    <property type="match status" value="1"/>
</dbReference>
<name>A0A1E4RBS0_9ASCO</name>
<evidence type="ECO:0000313" key="3">
    <source>
        <dbReference type="Proteomes" id="UP000095085"/>
    </source>
</evidence>
<dbReference type="AlphaFoldDB" id="A0A1E4RBS0"/>
<organism evidence="2 3">
    <name type="scientific">Hyphopichia burtonii NRRL Y-1933</name>
    <dbReference type="NCBI Taxonomy" id="984485"/>
    <lineage>
        <taxon>Eukaryota</taxon>
        <taxon>Fungi</taxon>
        <taxon>Dikarya</taxon>
        <taxon>Ascomycota</taxon>
        <taxon>Saccharomycotina</taxon>
        <taxon>Pichiomycetes</taxon>
        <taxon>Debaryomycetaceae</taxon>
        <taxon>Hyphopichia</taxon>
    </lineage>
</organism>
<feature type="region of interest" description="Disordered" evidence="1">
    <location>
        <begin position="77"/>
        <end position="102"/>
    </location>
</feature>
<feature type="compositionally biased region" description="Pro residues" evidence="1">
    <location>
        <begin position="77"/>
        <end position="98"/>
    </location>
</feature>
<evidence type="ECO:0000256" key="1">
    <source>
        <dbReference type="SAM" id="MobiDB-lite"/>
    </source>
</evidence>
<dbReference type="Proteomes" id="UP000095085">
    <property type="component" value="Unassembled WGS sequence"/>
</dbReference>